<dbReference type="Pfam" id="PF04954">
    <property type="entry name" value="SIP"/>
    <property type="match status" value="1"/>
</dbReference>
<dbReference type="Proteomes" id="UP000281028">
    <property type="component" value="Unassembled WGS sequence"/>
</dbReference>
<reference evidence="2" key="1">
    <citation type="submission" date="2020-05" db="EMBL/GenBank/DDBJ databases">
        <title>Chitinophaga laudate sp. nov., isolated from a tropical peat swamp.</title>
        <authorList>
            <person name="Goh C.B.S."/>
            <person name="Lee M.S."/>
            <person name="Parimannan S."/>
            <person name="Pasbakhsh P."/>
            <person name="Yule C.M."/>
            <person name="Rajandas H."/>
            <person name="Loke S."/>
            <person name="Croft L."/>
            <person name="Tan J.B.L."/>
        </authorList>
    </citation>
    <scope>NUCLEOTIDE SEQUENCE</scope>
    <source>
        <strain evidence="2">Mgbs1</strain>
    </source>
</reference>
<accession>A0A3S1D395</accession>
<dbReference type="RefSeq" id="WP_127036942.1">
    <property type="nucleotide sequence ID" value="NZ_JAABOK010000008.1"/>
</dbReference>
<dbReference type="OrthoDB" id="9814826at2"/>
<dbReference type="AlphaFoldDB" id="A0A3S1D395"/>
<gene>
    <name evidence="2" type="ORF">ECE50_003885</name>
</gene>
<dbReference type="PANTHER" id="PTHR30157">
    <property type="entry name" value="FERRIC REDUCTASE, NADPH-DEPENDENT"/>
    <property type="match status" value="1"/>
</dbReference>
<dbReference type="Pfam" id="PF08021">
    <property type="entry name" value="FAD_binding_9"/>
    <property type="match status" value="1"/>
</dbReference>
<proteinExistence type="inferred from homology"/>
<sequence>MSREKSTIAAVLEVKYKISITPHYIRMVLTGAEVPQFSNTTPGVNNKILIPPPGVKDICFPEWDPVSGRWTEQPEAVRPWIRTFTHRGIDTARREMYIDFAVHGDHSPASAWALHAQPGDKLGVMMRDGLTELYPRADNYLLIGDATAIPVLGVILEDLPPAAKVVAVLEVPGPEDEQSFKTVARADIRWVYNPHPQEGSRLSETVHGLSLPFDAGDTRFGYVAAEYTTVKTIRNYLRHELRWQRAELFAYAYWKAGTSEDGSFMERHLENAEA</sequence>
<name>A0A3S1D395_9BACT</name>
<dbReference type="PROSITE" id="PS51384">
    <property type="entry name" value="FAD_FR"/>
    <property type="match status" value="1"/>
</dbReference>
<dbReference type="Gene3D" id="3.40.50.80">
    <property type="entry name" value="Nucleotide-binding domain of ferredoxin-NADP reductase (FNR) module"/>
    <property type="match status" value="1"/>
</dbReference>
<organism evidence="2 3">
    <name type="scientific">Chitinophaga solisilvae</name>
    <dbReference type="NCBI Taxonomy" id="1233460"/>
    <lineage>
        <taxon>Bacteria</taxon>
        <taxon>Pseudomonadati</taxon>
        <taxon>Bacteroidota</taxon>
        <taxon>Chitinophagia</taxon>
        <taxon>Chitinophagales</taxon>
        <taxon>Chitinophagaceae</taxon>
        <taxon>Chitinophaga</taxon>
    </lineage>
</organism>
<dbReference type="InterPro" id="IPR039374">
    <property type="entry name" value="SIP_fam"/>
</dbReference>
<comment type="caution">
    <text evidence="2">The sequence shown here is derived from an EMBL/GenBank/DDBJ whole genome shotgun (WGS) entry which is preliminary data.</text>
</comment>
<dbReference type="CDD" id="cd06193">
    <property type="entry name" value="siderophore_interacting"/>
    <property type="match status" value="1"/>
</dbReference>
<protein>
    <submittedName>
        <fullName evidence="2">Siderophore-interacting protein</fullName>
    </submittedName>
</protein>
<dbReference type="Gene3D" id="2.40.30.10">
    <property type="entry name" value="Translation factors"/>
    <property type="match status" value="1"/>
</dbReference>
<comment type="similarity">
    <text evidence="1">Belongs to the SIP oxidoreductase family.</text>
</comment>
<dbReference type="PANTHER" id="PTHR30157:SF0">
    <property type="entry name" value="NADPH-DEPENDENT FERRIC-CHELATE REDUCTASE"/>
    <property type="match status" value="1"/>
</dbReference>
<evidence type="ECO:0000313" key="2">
    <source>
        <dbReference type="EMBL" id="NSL85958.1"/>
    </source>
</evidence>
<dbReference type="GO" id="GO:0016491">
    <property type="term" value="F:oxidoreductase activity"/>
    <property type="evidence" value="ECO:0007669"/>
    <property type="project" value="InterPro"/>
</dbReference>
<dbReference type="InterPro" id="IPR007037">
    <property type="entry name" value="SIP_rossman_dom"/>
</dbReference>
<keyword evidence="3" id="KW-1185">Reference proteome</keyword>
<evidence type="ECO:0000313" key="3">
    <source>
        <dbReference type="Proteomes" id="UP000281028"/>
    </source>
</evidence>
<dbReference type="InterPro" id="IPR017927">
    <property type="entry name" value="FAD-bd_FR_type"/>
</dbReference>
<dbReference type="InterPro" id="IPR013113">
    <property type="entry name" value="SIP_FAD-bd"/>
</dbReference>
<dbReference type="EMBL" id="RIAR02000001">
    <property type="protein sequence ID" value="NSL85958.1"/>
    <property type="molecule type" value="Genomic_DNA"/>
</dbReference>
<evidence type="ECO:0000256" key="1">
    <source>
        <dbReference type="ARBA" id="ARBA00035644"/>
    </source>
</evidence>
<dbReference type="InterPro" id="IPR039261">
    <property type="entry name" value="FNR_nucleotide-bd"/>
</dbReference>